<dbReference type="InterPro" id="IPR006015">
    <property type="entry name" value="Universal_stress_UspA"/>
</dbReference>
<dbReference type="InterPro" id="IPR014729">
    <property type="entry name" value="Rossmann-like_a/b/a_fold"/>
</dbReference>
<dbReference type="eggNOG" id="COG0589">
    <property type="taxonomic scope" value="Bacteria"/>
</dbReference>
<dbReference type="SUPFAM" id="SSF52402">
    <property type="entry name" value="Adenine nucleotide alpha hydrolases-like"/>
    <property type="match status" value="1"/>
</dbReference>
<dbReference type="EMBL" id="AP010904">
    <property type="protein sequence ID" value="BAH77224.1"/>
    <property type="molecule type" value="Genomic_DNA"/>
</dbReference>
<gene>
    <name evidence="3" type="ordered locus">DMR_37330</name>
</gene>
<organism evidence="3 4">
    <name type="scientific">Solidesulfovibrio magneticus (strain ATCC 700980 / DSM 13731 / RS-1)</name>
    <name type="common">Desulfovibrio magneticus</name>
    <dbReference type="NCBI Taxonomy" id="573370"/>
    <lineage>
        <taxon>Bacteria</taxon>
        <taxon>Pseudomonadati</taxon>
        <taxon>Thermodesulfobacteriota</taxon>
        <taxon>Desulfovibrionia</taxon>
        <taxon>Desulfovibrionales</taxon>
        <taxon>Desulfovibrionaceae</taxon>
        <taxon>Solidesulfovibrio</taxon>
    </lineage>
</organism>
<dbReference type="HOGENOM" id="CLU_049301_16_2_7"/>
<dbReference type="InterPro" id="IPR006016">
    <property type="entry name" value="UspA"/>
</dbReference>
<dbReference type="PANTHER" id="PTHR46268">
    <property type="entry name" value="STRESS RESPONSE PROTEIN NHAX"/>
    <property type="match status" value="1"/>
</dbReference>
<dbReference type="PRINTS" id="PR01438">
    <property type="entry name" value="UNVRSLSTRESS"/>
</dbReference>
<dbReference type="Proteomes" id="UP000009071">
    <property type="component" value="Chromosome"/>
</dbReference>
<dbReference type="PANTHER" id="PTHR46268:SF6">
    <property type="entry name" value="UNIVERSAL STRESS PROTEIN UP12"/>
    <property type="match status" value="1"/>
</dbReference>
<proteinExistence type="inferred from homology"/>
<feature type="domain" description="UspA" evidence="2">
    <location>
        <begin position="2"/>
        <end position="140"/>
    </location>
</feature>
<dbReference type="AlphaFoldDB" id="C4XM96"/>
<dbReference type="CDD" id="cd00293">
    <property type="entry name" value="USP-like"/>
    <property type="match status" value="1"/>
</dbReference>
<dbReference type="Pfam" id="PF00582">
    <property type="entry name" value="Usp"/>
    <property type="match status" value="1"/>
</dbReference>
<evidence type="ECO:0000313" key="3">
    <source>
        <dbReference type="EMBL" id="BAH77224.1"/>
    </source>
</evidence>
<keyword evidence="4" id="KW-1185">Reference proteome</keyword>
<evidence type="ECO:0000313" key="4">
    <source>
        <dbReference type="Proteomes" id="UP000009071"/>
    </source>
</evidence>
<accession>C4XM96</accession>
<evidence type="ECO:0000259" key="2">
    <source>
        <dbReference type="Pfam" id="PF00582"/>
    </source>
</evidence>
<protein>
    <submittedName>
        <fullName evidence="3">Universal stress protein</fullName>
    </submittedName>
</protein>
<dbReference type="STRING" id="573370.DMR_37330"/>
<dbReference type="KEGG" id="dma:DMR_37330"/>
<dbReference type="Gene3D" id="3.40.50.620">
    <property type="entry name" value="HUPs"/>
    <property type="match status" value="1"/>
</dbReference>
<dbReference type="RefSeq" id="WP_015862366.1">
    <property type="nucleotide sequence ID" value="NC_012796.1"/>
</dbReference>
<dbReference type="OrthoDB" id="9788959at2"/>
<comment type="similarity">
    <text evidence="1">Belongs to the universal stress protein A family.</text>
</comment>
<name>C4XM96_SOLM1</name>
<sequence>MKILLAYDNSEYAEVAMERAARLAQTLDAQLFVISVIPELSCSAAGFPEGYCETVNNAFAKECKELLDKACAVLADKGIRAQSILEFGHPAGKILEAAETLDADLIVLGSRGTHGIERFLLGSVSSKVSAHAKCDVLIARKR</sequence>
<evidence type="ECO:0000256" key="1">
    <source>
        <dbReference type="ARBA" id="ARBA00008791"/>
    </source>
</evidence>
<reference evidence="3 4" key="1">
    <citation type="journal article" date="2009" name="Genome Res.">
        <title>Whole genome sequence of Desulfovibrio magneticus strain RS-1 revealed common gene clusters in magnetotactic bacteria.</title>
        <authorList>
            <person name="Nakazawa H."/>
            <person name="Arakaki A."/>
            <person name="Narita-Yamada S."/>
            <person name="Yashiro I."/>
            <person name="Jinno K."/>
            <person name="Aoki N."/>
            <person name="Tsuruyama A."/>
            <person name="Okamura Y."/>
            <person name="Tanikawa S."/>
            <person name="Fujita N."/>
            <person name="Takeyama H."/>
            <person name="Matsunaga T."/>
        </authorList>
    </citation>
    <scope>NUCLEOTIDE SEQUENCE [LARGE SCALE GENOMIC DNA]</scope>
    <source>
        <strain evidence="4">ATCC 700980 / DSM 13731 / RS-1</strain>
    </source>
</reference>